<protein>
    <submittedName>
        <fullName evidence="1">Uncharacterized protein</fullName>
    </submittedName>
</protein>
<dbReference type="EMBL" id="FMTS01000002">
    <property type="protein sequence ID" value="SCW57867.1"/>
    <property type="molecule type" value="Genomic_DNA"/>
</dbReference>
<accession>A0A1G4RMA6</accession>
<name>A0A1G4RMA6_9CAUL</name>
<dbReference type="STRING" id="260084.SAMN02927928_2061"/>
<dbReference type="AlphaFoldDB" id="A0A1G4RMA6"/>
<evidence type="ECO:0000313" key="2">
    <source>
        <dbReference type="Proteomes" id="UP000199150"/>
    </source>
</evidence>
<keyword evidence="2" id="KW-1185">Reference proteome</keyword>
<proteinExistence type="predicted"/>
<gene>
    <name evidence="1" type="ORF">SAMN02927928_2061</name>
</gene>
<sequence length="202" mass="22312">MSLIAYPIAADAHEALNRIKAGEALRAVREKEAELAARARVAFVTEAIGPVYERRDEALDAYAGLVEDDRKGRIFTPADTDRFCRLTCRILNTKRGKPQPMQPVFAEGQRWPAKREPVASVWQLSLSYWKIMTVAQAKAAGIPPIGQARHLRKKATGRDLTPEEIAALSQGPLTAARPQKALDFGLFDFPLPENPAIIIADE</sequence>
<dbReference type="RefSeq" id="WP_090647241.1">
    <property type="nucleotide sequence ID" value="NZ_CBCRYE010000006.1"/>
</dbReference>
<reference evidence="2" key="1">
    <citation type="submission" date="2016-10" db="EMBL/GenBank/DDBJ databases">
        <authorList>
            <person name="Varghese N."/>
            <person name="Submissions S."/>
        </authorList>
    </citation>
    <scope>NUCLEOTIDE SEQUENCE [LARGE SCALE GENOMIC DNA]</scope>
    <source>
        <strain evidence="2">CGMCC 1.3431</strain>
    </source>
</reference>
<evidence type="ECO:0000313" key="1">
    <source>
        <dbReference type="EMBL" id="SCW57867.1"/>
    </source>
</evidence>
<dbReference type="Proteomes" id="UP000199150">
    <property type="component" value="Unassembled WGS sequence"/>
</dbReference>
<dbReference type="OrthoDB" id="8478220at2"/>
<organism evidence="1 2">
    <name type="scientific">Asticcacaulis taihuensis</name>
    <dbReference type="NCBI Taxonomy" id="260084"/>
    <lineage>
        <taxon>Bacteria</taxon>
        <taxon>Pseudomonadati</taxon>
        <taxon>Pseudomonadota</taxon>
        <taxon>Alphaproteobacteria</taxon>
        <taxon>Caulobacterales</taxon>
        <taxon>Caulobacteraceae</taxon>
        <taxon>Asticcacaulis</taxon>
    </lineage>
</organism>